<reference evidence="3" key="1">
    <citation type="journal article" date="2014" name="Genome Announc.">
        <title>Genome sequence of the pathogenic fungus Sporothrix schenckii (ATCC 58251).</title>
        <authorList>
            <person name="Cuomo C.A."/>
            <person name="Rodriguez-Del Valle N."/>
            <person name="Perez-Sanchez L."/>
            <person name="Abouelleil A."/>
            <person name="Goldberg J."/>
            <person name="Young S."/>
            <person name="Zeng Q."/>
            <person name="Birren B.W."/>
        </authorList>
    </citation>
    <scope>NUCLEOTIDE SEQUENCE [LARGE SCALE GENOMIC DNA]</scope>
    <source>
        <strain evidence="3">ATCC 58251 / de Perez 2211183</strain>
    </source>
</reference>
<dbReference type="PANTHER" id="PTHR35179:SF2">
    <property type="entry name" value="START DOMAIN-CONTAINING PROTEIN"/>
    <property type="match status" value="1"/>
</dbReference>
<feature type="region of interest" description="Disordered" evidence="1">
    <location>
        <begin position="314"/>
        <end position="345"/>
    </location>
</feature>
<dbReference type="PANTHER" id="PTHR35179">
    <property type="entry name" value="PROTEIN CBG02620"/>
    <property type="match status" value="1"/>
</dbReference>
<protein>
    <submittedName>
        <fullName evidence="2">Uncharacterized protein</fullName>
    </submittedName>
</protein>
<name>U7PRY3_SPOS1</name>
<dbReference type="EMBL" id="KI440847">
    <property type="protein sequence ID" value="ERS97489.1"/>
    <property type="molecule type" value="Genomic_DNA"/>
</dbReference>
<dbReference type="OrthoDB" id="420564at2759"/>
<evidence type="ECO:0000313" key="3">
    <source>
        <dbReference type="Proteomes" id="UP000018087"/>
    </source>
</evidence>
<dbReference type="AlphaFoldDB" id="U7PRY3"/>
<feature type="region of interest" description="Disordered" evidence="1">
    <location>
        <begin position="129"/>
        <end position="152"/>
    </location>
</feature>
<dbReference type="Proteomes" id="UP000018087">
    <property type="component" value="Unassembled WGS sequence"/>
</dbReference>
<sequence>MSTPWRPTRQYTGNKGTCMYGVTCVKFRKNKCTYFHADQDRVKLADSIHRQAALLARSQERLSKMLEGLDAHPDILAAAKTKDTEDDAADTSTDQTCPVRITAERVLASFNKVSDDTIAVPGCPPRFSPPTTHAIRVSHDDDGDGDYGSDRDKRRLYPTYTHGLEPLVRAVQCMSPDVDVLNGACDIVANAGSIYRLFNFLVGKSFVTLRCDLEWRPPSPTGMANGDGDGAGGTVLIQQWKDDPDHDVSYGFGTNFAAATCRFGPDLPEALQTSFSHHRVLYYELGGLRFAVHCEADGHYDPHRQEHAATVQFPLSPPVSPKLAMSTPTPTTTPASPRSKAKGSRFSVLMEDADDEETKQAFSSPTLTVDYPCGPAVPVPADHLVEVKTFNAQKRDAWLSTSAKSARYVRYGPDSQLYFGRTAQLYEAGHKRGVFEPNVHVENVAGRLQLWEEDNQQDLARLVVFLRDLLQRAAAHAADGRMHLSLVLPGAQDPSCKDKRATLYVRSDSASFLPETL</sequence>
<dbReference type="HOGENOM" id="CLU_038858_0_0_1"/>
<accession>U7PRY3</accession>
<organism evidence="2 3">
    <name type="scientific">Sporothrix schenckii (strain ATCC 58251 / de Perez 2211183)</name>
    <name type="common">Rose-picker's disease fungus</name>
    <dbReference type="NCBI Taxonomy" id="1391915"/>
    <lineage>
        <taxon>Eukaryota</taxon>
        <taxon>Fungi</taxon>
        <taxon>Dikarya</taxon>
        <taxon>Ascomycota</taxon>
        <taxon>Pezizomycotina</taxon>
        <taxon>Sordariomycetes</taxon>
        <taxon>Sordariomycetidae</taxon>
        <taxon>Ophiostomatales</taxon>
        <taxon>Ophiostomataceae</taxon>
        <taxon>Sporothrix</taxon>
    </lineage>
</organism>
<dbReference type="eggNOG" id="ENOG502RJIJ">
    <property type="taxonomic scope" value="Eukaryota"/>
</dbReference>
<keyword evidence="3" id="KW-1185">Reference proteome</keyword>
<proteinExistence type="predicted"/>
<evidence type="ECO:0000313" key="2">
    <source>
        <dbReference type="EMBL" id="ERS97489.1"/>
    </source>
</evidence>
<gene>
    <name evidence="2" type="ORF">HMPREF1624_05657</name>
</gene>
<evidence type="ECO:0000256" key="1">
    <source>
        <dbReference type="SAM" id="MobiDB-lite"/>
    </source>
</evidence>
<dbReference type="STRING" id="1391915.U7PRY3"/>